<dbReference type="InterPro" id="IPR036291">
    <property type="entry name" value="NAD(P)-bd_dom_sf"/>
</dbReference>
<dbReference type="EMBL" id="LJCR01002734">
    <property type="protein sequence ID" value="KPV48334.1"/>
    <property type="molecule type" value="Genomic_DNA"/>
</dbReference>
<evidence type="ECO:0000256" key="1">
    <source>
        <dbReference type="ARBA" id="ARBA00006484"/>
    </source>
</evidence>
<dbReference type="SUPFAM" id="SSF51735">
    <property type="entry name" value="NAD(P)-binding Rossmann-fold domains"/>
    <property type="match status" value="1"/>
</dbReference>
<gene>
    <name evidence="3" type="ORF">SE17_38610</name>
</gene>
<keyword evidence="2" id="KW-0560">Oxidoreductase</keyword>
<evidence type="ECO:0000313" key="3">
    <source>
        <dbReference type="EMBL" id="KPV48334.1"/>
    </source>
</evidence>
<dbReference type="PANTHER" id="PTHR24320">
    <property type="entry name" value="RETINOL DEHYDROGENASE"/>
    <property type="match status" value="1"/>
</dbReference>
<accession>A0A0P9EVE6</accession>
<dbReference type="PANTHER" id="PTHR24320:SF148">
    <property type="entry name" value="NAD(P)-BINDING ROSSMANN-FOLD SUPERFAMILY PROTEIN"/>
    <property type="match status" value="1"/>
</dbReference>
<keyword evidence="4" id="KW-1185">Reference proteome</keyword>
<protein>
    <submittedName>
        <fullName evidence="3">Short-chain dehydrogenase</fullName>
    </submittedName>
</protein>
<proteinExistence type="inferred from homology"/>
<dbReference type="Proteomes" id="UP000050509">
    <property type="component" value="Unassembled WGS sequence"/>
</dbReference>
<dbReference type="Pfam" id="PF00106">
    <property type="entry name" value="adh_short"/>
    <property type="match status" value="1"/>
</dbReference>
<name>A0A0P9EVE6_9CHLR</name>
<sequence length="99" mass="10338">MSTTPNISIPDQQGKLAVVTGANSGLGFGITRRLAVAGAEVIPAVRNAAKGEQAIAQLRAENPHAQLGMELIDLANLASIRDFATRMNAAGRPIHLLIN</sequence>
<dbReference type="GO" id="GO:0016491">
    <property type="term" value="F:oxidoreductase activity"/>
    <property type="evidence" value="ECO:0007669"/>
    <property type="project" value="UniProtKB-KW"/>
</dbReference>
<evidence type="ECO:0000256" key="2">
    <source>
        <dbReference type="ARBA" id="ARBA00023002"/>
    </source>
</evidence>
<dbReference type="Gene3D" id="3.40.50.720">
    <property type="entry name" value="NAD(P)-binding Rossmann-like Domain"/>
    <property type="match status" value="1"/>
</dbReference>
<organism evidence="3 4">
    <name type="scientific">Kouleothrix aurantiaca</name>
    <dbReference type="NCBI Taxonomy" id="186479"/>
    <lineage>
        <taxon>Bacteria</taxon>
        <taxon>Bacillati</taxon>
        <taxon>Chloroflexota</taxon>
        <taxon>Chloroflexia</taxon>
        <taxon>Chloroflexales</taxon>
        <taxon>Roseiflexineae</taxon>
        <taxon>Roseiflexaceae</taxon>
        <taxon>Kouleothrix</taxon>
    </lineage>
</organism>
<feature type="non-terminal residue" evidence="3">
    <location>
        <position position="99"/>
    </location>
</feature>
<comment type="similarity">
    <text evidence="1">Belongs to the short-chain dehydrogenases/reductases (SDR) family.</text>
</comment>
<dbReference type="AlphaFoldDB" id="A0A0P9EVE6"/>
<reference evidence="3 4" key="1">
    <citation type="submission" date="2015-09" db="EMBL/GenBank/DDBJ databases">
        <title>Draft genome sequence of Kouleothrix aurantiaca JCM 19913.</title>
        <authorList>
            <person name="Hemp J."/>
        </authorList>
    </citation>
    <scope>NUCLEOTIDE SEQUENCE [LARGE SCALE GENOMIC DNA]</scope>
    <source>
        <strain evidence="3 4">COM-B</strain>
    </source>
</reference>
<comment type="caution">
    <text evidence="3">The sequence shown here is derived from an EMBL/GenBank/DDBJ whole genome shotgun (WGS) entry which is preliminary data.</text>
</comment>
<evidence type="ECO:0000313" key="4">
    <source>
        <dbReference type="Proteomes" id="UP000050509"/>
    </source>
</evidence>
<dbReference type="InterPro" id="IPR002347">
    <property type="entry name" value="SDR_fam"/>
</dbReference>